<evidence type="ECO:0000313" key="3">
    <source>
        <dbReference type="Proteomes" id="UP001156215"/>
    </source>
</evidence>
<dbReference type="PANTHER" id="PTHR39338:SF7">
    <property type="entry name" value="BLL6692 PROTEIN"/>
    <property type="match status" value="1"/>
</dbReference>
<evidence type="ECO:0000313" key="2">
    <source>
        <dbReference type="EMBL" id="WAW10060.1"/>
    </source>
</evidence>
<organism evidence="2 3">
    <name type="scientific">Oxalobacter vibrioformis</name>
    <dbReference type="NCBI Taxonomy" id="933080"/>
    <lineage>
        <taxon>Bacteria</taxon>
        <taxon>Pseudomonadati</taxon>
        <taxon>Pseudomonadota</taxon>
        <taxon>Betaproteobacteria</taxon>
        <taxon>Burkholderiales</taxon>
        <taxon>Oxalobacteraceae</taxon>
        <taxon>Oxalobacter</taxon>
    </lineage>
</organism>
<dbReference type="Pfam" id="PF05762">
    <property type="entry name" value="VWA_CoxE"/>
    <property type="match status" value="1"/>
</dbReference>
<protein>
    <submittedName>
        <fullName evidence="2">VWA domain-containing protein</fullName>
    </submittedName>
</protein>
<sequence>MLVDFFLHLKERRVPVTITEFLALLEALQAGMANYSLDDFYALARICLVKNEAHYDRFDVAFAEYFEKIRASGENGGAIPEAWLQNATEKVLSADELALLDTALNDTPETPRELTPEEEKPVDEESDKLFGRGGSGKFGAGGINPEGLRMDDTEVPRQGSVKAWNSREFKGLDDEVELGTRNMKVALRRLRKFAREGVPDELDLDETIRSTAKNAGWLDLVMRPERKNKVKVLLFFDTGGSMTPHLKICEELFSAARSEFKHMDYFYFHNCVYDTVWKYDGPSFTTHYPIQYITSKFGKDYKLIFVGDATMGPTEISEPLNNTYQQTHSRHSGETWMRSLLLHFRHAVWLNPEEERFWNITQSIEMIRDIMEDRMFPLTLRGLDDAMRALSK</sequence>
<dbReference type="Proteomes" id="UP001156215">
    <property type="component" value="Chromosome"/>
</dbReference>
<name>A0A9E9LYN2_9BURK</name>
<keyword evidence="3" id="KW-1185">Reference proteome</keyword>
<dbReference type="PANTHER" id="PTHR39338">
    <property type="entry name" value="BLL5662 PROTEIN-RELATED"/>
    <property type="match status" value="1"/>
</dbReference>
<gene>
    <name evidence="2" type="ORF">NB640_12730</name>
</gene>
<feature type="compositionally biased region" description="Basic and acidic residues" evidence="1">
    <location>
        <begin position="109"/>
        <end position="119"/>
    </location>
</feature>
<evidence type="ECO:0000256" key="1">
    <source>
        <dbReference type="SAM" id="MobiDB-lite"/>
    </source>
</evidence>
<proteinExistence type="predicted"/>
<dbReference type="AlphaFoldDB" id="A0A9E9LYN2"/>
<dbReference type="InterPro" id="IPR008912">
    <property type="entry name" value="Uncharacterised_CoxE"/>
</dbReference>
<dbReference type="RefSeq" id="WP_269309063.1">
    <property type="nucleotide sequence ID" value="NZ_CP098242.1"/>
</dbReference>
<feature type="region of interest" description="Disordered" evidence="1">
    <location>
        <begin position="103"/>
        <end position="136"/>
    </location>
</feature>
<dbReference type="KEGG" id="ovb:NB640_12730"/>
<reference evidence="2" key="1">
    <citation type="journal article" date="2022" name="Front. Microbiol.">
        <title>New perspectives on an old grouping: The genomic and phenotypic variability of Oxalobacter formigenes and the implications for calcium oxalate stone prevention.</title>
        <authorList>
            <person name="Chmiel J.A."/>
            <person name="Carr C."/>
            <person name="Stuivenberg G.A."/>
            <person name="Venema R."/>
            <person name="Chanyi R.M."/>
            <person name="Al K.F."/>
            <person name="Giguere D."/>
            <person name="Say H."/>
            <person name="Akouris P.P."/>
            <person name="Dominguez Romero S.A."/>
            <person name="Kwong A."/>
            <person name="Tai V."/>
            <person name="Koval S.F."/>
            <person name="Razvi H."/>
            <person name="Bjazevic J."/>
            <person name="Burton J.P."/>
        </authorList>
    </citation>
    <scope>NUCLEOTIDE SEQUENCE</scope>
    <source>
        <strain evidence="2">WoOx3</strain>
    </source>
</reference>
<dbReference type="EMBL" id="CP098242">
    <property type="protein sequence ID" value="WAW10060.1"/>
    <property type="molecule type" value="Genomic_DNA"/>
</dbReference>
<accession>A0A9E9LYN2</accession>